<keyword evidence="4 12" id="KW-0813">Transport</keyword>
<evidence type="ECO:0000256" key="3">
    <source>
        <dbReference type="ARBA" id="ARBA00011291"/>
    </source>
</evidence>
<feature type="transmembrane region" description="Helical" evidence="13">
    <location>
        <begin position="12"/>
        <end position="34"/>
    </location>
</feature>
<evidence type="ECO:0000256" key="6">
    <source>
        <dbReference type="ARBA" id="ARBA00022692"/>
    </source>
</evidence>
<dbReference type="GO" id="GO:0015078">
    <property type="term" value="F:proton transmembrane transporter activity"/>
    <property type="evidence" value="ECO:0007669"/>
    <property type="project" value="InterPro"/>
</dbReference>
<evidence type="ECO:0000256" key="7">
    <source>
        <dbReference type="ARBA" id="ARBA00022781"/>
    </source>
</evidence>
<geneLocation type="mitochondrion" evidence="14"/>
<keyword evidence="11 13" id="KW-0472">Membrane</keyword>
<comment type="subunit">
    <text evidence="3">F-type ATPases have 2 components, CF(1) - the catalytic core - and CF(0) - the membrane proton channel.</text>
</comment>
<organism evidence="14">
    <name type="scientific">Leptomias sp. DX-2020</name>
    <dbReference type="NCBI Taxonomy" id="2748276"/>
    <lineage>
        <taxon>Eukaryota</taxon>
        <taxon>Metazoa</taxon>
        <taxon>Ecdysozoa</taxon>
        <taxon>Arthropoda</taxon>
        <taxon>Hexapoda</taxon>
        <taxon>Insecta</taxon>
        <taxon>Pterygota</taxon>
        <taxon>Neoptera</taxon>
        <taxon>Endopterygota</taxon>
        <taxon>Coleoptera</taxon>
        <taxon>Polyphaga</taxon>
        <taxon>Cucujiformia</taxon>
        <taxon>Curculionidae</taxon>
        <taxon>Entiminae</taxon>
        <taxon>Entimini</taxon>
        <taxon>Leptomias</taxon>
    </lineage>
</organism>
<dbReference type="EMBL" id="MT536938">
    <property type="protein sequence ID" value="QLA74160.1"/>
    <property type="molecule type" value="Genomic_DNA"/>
</dbReference>
<keyword evidence="8 13" id="KW-1133">Transmembrane helix</keyword>
<evidence type="ECO:0000256" key="5">
    <source>
        <dbReference type="ARBA" id="ARBA00022547"/>
    </source>
</evidence>
<reference evidence="14" key="1">
    <citation type="submission" date="2020-05" db="EMBL/GenBank/DDBJ databases">
        <title>Complete mitochondrial genome analysis of Leptomias sp.</title>
        <authorList>
            <person name="Xiang D."/>
            <person name="Zhuoga D."/>
            <person name="Zhen W."/>
            <person name="Zang J."/>
        </authorList>
    </citation>
    <scope>NUCLEOTIDE SEQUENCE</scope>
</reference>
<protein>
    <recommendedName>
        <fullName evidence="12">ATP synthase complex subunit 8</fullName>
    </recommendedName>
</protein>
<proteinExistence type="inferred from homology"/>
<dbReference type="GO" id="GO:0031966">
    <property type="term" value="C:mitochondrial membrane"/>
    <property type="evidence" value="ECO:0007669"/>
    <property type="project" value="UniProtKB-SubCell"/>
</dbReference>
<dbReference type="Pfam" id="PF00895">
    <property type="entry name" value="ATP-synt_8"/>
    <property type="match status" value="1"/>
</dbReference>
<evidence type="ECO:0000256" key="4">
    <source>
        <dbReference type="ARBA" id="ARBA00022448"/>
    </source>
</evidence>
<evidence type="ECO:0000256" key="9">
    <source>
        <dbReference type="ARBA" id="ARBA00023065"/>
    </source>
</evidence>
<keyword evidence="10 12" id="KW-0496">Mitochondrion</keyword>
<keyword evidence="5 12" id="KW-0138">CF(0)</keyword>
<evidence type="ECO:0000256" key="11">
    <source>
        <dbReference type="ARBA" id="ARBA00023136"/>
    </source>
</evidence>
<name>A0A7D9MYX0_9CUCU</name>
<evidence type="ECO:0000256" key="12">
    <source>
        <dbReference type="RuleBase" id="RU003661"/>
    </source>
</evidence>
<keyword evidence="7 12" id="KW-0375">Hydrogen ion transport</keyword>
<keyword evidence="6 12" id="KW-0812">Transmembrane</keyword>
<evidence type="ECO:0000256" key="2">
    <source>
        <dbReference type="ARBA" id="ARBA00008892"/>
    </source>
</evidence>
<dbReference type="InterPro" id="IPR001421">
    <property type="entry name" value="ATP8_metazoa"/>
</dbReference>
<accession>A0A7D9MYX0</accession>
<evidence type="ECO:0000256" key="13">
    <source>
        <dbReference type="SAM" id="Phobius"/>
    </source>
</evidence>
<evidence type="ECO:0000256" key="1">
    <source>
        <dbReference type="ARBA" id="ARBA00004304"/>
    </source>
</evidence>
<sequence length="51" mass="6457">MPQMAPMNWVSLYFMFILIFVMFIIVIYFTFMYIPNPPKQLKQKKKMFWKW</sequence>
<gene>
    <name evidence="14" type="primary">atp8</name>
</gene>
<evidence type="ECO:0000313" key="14">
    <source>
        <dbReference type="EMBL" id="QLA74160.1"/>
    </source>
</evidence>
<dbReference type="GO" id="GO:0015986">
    <property type="term" value="P:proton motive force-driven ATP synthesis"/>
    <property type="evidence" value="ECO:0007669"/>
    <property type="project" value="InterPro"/>
</dbReference>
<comment type="subcellular location">
    <subcellularLocation>
        <location evidence="1 12">Mitochondrion membrane</location>
        <topology evidence="1 12">Single-pass membrane protein</topology>
    </subcellularLocation>
</comment>
<keyword evidence="9 12" id="KW-0406">Ion transport</keyword>
<evidence type="ECO:0000256" key="10">
    <source>
        <dbReference type="ARBA" id="ARBA00023128"/>
    </source>
</evidence>
<comment type="similarity">
    <text evidence="2 12">Belongs to the ATPase protein 8 family.</text>
</comment>
<evidence type="ECO:0000256" key="8">
    <source>
        <dbReference type="ARBA" id="ARBA00022989"/>
    </source>
</evidence>
<dbReference type="AlphaFoldDB" id="A0A7D9MYX0"/>
<dbReference type="GO" id="GO:0045259">
    <property type="term" value="C:proton-transporting ATP synthase complex"/>
    <property type="evidence" value="ECO:0007669"/>
    <property type="project" value="UniProtKB-KW"/>
</dbReference>